<sequence length="2481" mass="280177">MSTLLISTHLYEKRPLKKSKLGPPDVYPQDPKQKEDELTPTNVKQGYSNTLYLQDEWGTARGANITSVRFGEYFSAILAKKHEINTFNDTSKKKHVVNKDSALFVTAKTKNYVEGWFKDLSSNIKSLAHLSKKEHYHKIAECINPSCPNNSSSNTSANNSFSAMNTIMNQPSSNSNKHKELLDQWSYYTMLAKSLFEEGLLDRHDFLTWLLEMFEKIKSIEDPMLSLISTLLVNYVDEFAQSEFLSRHLAFNCAKRISQLVECGYEFSLLQENDKENSVKETVNSSLNSKSSSSNLNLNDPENASRLLSNCFKEIISCSKYQELLFSFSTIMQVITLECPTALVWHNNENGPLFDSNLSSKTNLFQGSPLDYLPCEPSNLPILYNDNVEEFRNKLRRSENLIRYRSSNSEKKWFYRTFEAVSSNQSIGNVVNRLLDVLDSLDKHLFDKIAPTNSLETLYHKIFSTCIHHHHPNHHHHHHHHHHHGCHEQETKTSVSSHQNNATHKKSLAFGHRTITEIVSDDTSVVKLLCEWAVTTKRLGEFRSRIVAKLLEKRQNEIKNEVENACSDDLNKSTESEELKMTNIGEEKPSSETFNCNTETSKQLNSSKYVSQYEAESPPIYQKILFEYLDSFAPVTEDKNLNISLSNTHNRTTDNKQAFNNLVLLFTELIRYDVFSHNLYMCTLISSGHFINPISSVLSSNNNPNHGIKNVSDDSLTKLLPQSMDSMSNGSLLNPINKSTSSSSLPMFDPLSNHSNLNNNEQLGSNMFLMNDTLDEDKLDEDLDKLLQNIKAGQQSKDDQNDIFLPDAMESDKEEETIQTNSVHHSSELNNGGTRSQSNESINQSTRHLLYTYHFPLPQEDFVHECNQRHILLYGVGKTKDEPRHVLKKFTKEIQKLFSRKSSMDISDNGKVKKHAIKEGFNFENAIAKFQNLSIFDQHMVTNSCATIVLEMLNGVVIGNANHLPLIESIAFLFDLMEIALNVNGLVEFIVRMLKELVEVEIVLQQKCSILARPYCTSIGLYIVGVLNRYHSYVLACSDDIVQIFDGLLKLVRHASIPNDCSSAERCIFFYIDDLYSSCSCLLKKYQDITSPLTSKIKSMISIRDDIAICSFSTSCIMMQYLKNPREKVDSIHIKQLNEIASDRYSLVFNAIRCIAEANDMDYLNELSVLCAELTASCWLLSSEWYNAFQALCDPKCKNEYTALLAQINIGDGAIYDNLAVFVTILVARRCFGLEELIYRVFIPSLLIPTVEFGNETEQKARLCCHLILYLFKYYDSPLAASNSAVNSSFASSFRYSLTSPGPLSLSNVPPTLNSGQKSFVIKYACDRYLLGGALNSLRLELILTLLKAIFVLGTQDKKGDKLDFENNLYKSIGEDDYGDRNYLSLISKTKSETDKPTLADFAKYVLQQVCHQDWIHDRCLRGFLVHPNAGKLLLDKKISYKDSQCLLNMICYNKQILPSSSSSSQSSSSSSIVNFGDKFDGKQIFNIFQNLDEWSLRISWLQLNLIYENLVNNSQSNSSAEIINWIETLASAIVDYFHKSCQSEIILDSQQSTMFTAKSSTLKTSLVNSLNYGNGHLSVHHSSERIWLLKPLISKLPILLQNKILRVTASLFESYNWINYSQTSSGSMSSKSKSGFQGFKNTNNAGGISLNAQNPTSTLLSNQPFVSLLLMCLNSKEDHKELILKSIYSQLSQCINEKLSDDIKSKNAIQEGLQLRLSLLGTVFDSIKSSTSLTNDWVVLLAQLISYTIVDPQINFVNFTTVLDMLASLMHHSHASNMLLEQREETRKLNQNLIKKLKKELNVERVGPGVLMARQLLPLVKHQAEVIACEAMGSLVDTKGNKIAGFDSIDKKQGFQAAEKQKISPWDLIEGHKNSAPLSWTWFGAIKMERKPLRMEENFSLLARHNHNISKPISFYVESPPIPPEDEPVVATPQTPTPSMTSLPQNIMQPLGYHNNSINSSGTNLPMQGPSTHINQPNANFTNQNNIRPLHPTPPLSGASMTPGGFQYHHLSPMSINTNNMQHTLQPSPVCNTNPIMHSPAMVSQTQQHIMNSTPEPHLNSNHSMMMNSMPMEMMDISTGQPGPMNPAMPNGNMANLRPSMPATNTIPIPPMPTISTRAQTPKKPKTTRKRRATKNQTATNNVSPLSTGQPTQPIRMPANSFDNYNQNSVNSQNANNWQYQSTPNNPSQANMNSNNQQFYHHQHNNSNGLTSNPSIMMPQQPRFPEQMMQQNTSKVRLRAMLNTRHPNTSQFQMNQNETNALHQNPIVNPMMNNSQAGQSMISNSMFTARHSIPQMMQKAPIRSQQPQQNSSIVTNQSQMFAQQQMSSQNSGQIHHQHHMSHQQSSNFNQSNVSYNDQIQSIDNSVQLASNNNFQSTNVSAQQQQQNTQGNLMMRPQLMQQQADQNQFIAQRSQFSNFGGHQQQQSSQQSMMNNSQSQHWNGVATGPSNQMGHQRPMTQLQQQLSATSQIQSESHGTYTY</sequence>
<feature type="compositionally biased region" description="Polar residues" evidence="8">
    <location>
        <begin position="818"/>
        <end position="842"/>
    </location>
</feature>
<protein>
    <submittedName>
        <fullName evidence="10">Mediator of RNA polymerase II transcription subunit 12-like protein</fullName>
    </submittedName>
</protein>
<evidence type="ECO:0000256" key="2">
    <source>
        <dbReference type="ARBA" id="ARBA00010289"/>
    </source>
</evidence>
<dbReference type="PANTHER" id="PTHR46007:SF11">
    <property type="entry name" value="MEDIATOR OF RNA POLYMERASE II TRANSCRIPTION SUBUNIT 12"/>
    <property type="match status" value="1"/>
</dbReference>
<keyword evidence="3" id="KW-0678">Repressor</keyword>
<gene>
    <name evidence="10" type="ORF">QR98_0039390</name>
</gene>
<feature type="compositionally biased region" description="Basic residues" evidence="8">
    <location>
        <begin position="2122"/>
        <end position="2135"/>
    </location>
</feature>
<keyword evidence="4" id="KW-0805">Transcription regulation</keyword>
<evidence type="ECO:0000256" key="5">
    <source>
        <dbReference type="ARBA" id="ARBA00023159"/>
    </source>
</evidence>
<dbReference type="Proteomes" id="UP000616769">
    <property type="component" value="Unassembled WGS sequence"/>
</dbReference>
<feature type="compositionally biased region" description="Low complexity" evidence="8">
    <location>
        <begin position="2323"/>
        <end position="2335"/>
    </location>
</feature>
<dbReference type="InterPro" id="IPR021990">
    <property type="entry name" value="Mediator_Med12_LCEWAV"/>
</dbReference>
<comment type="subcellular location">
    <subcellularLocation>
        <location evidence="1">Nucleus</location>
    </subcellularLocation>
</comment>
<name>A0A132A4C6_SARSC</name>
<evidence type="ECO:0000256" key="7">
    <source>
        <dbReference type="ARBA" id="ARBA00023242"/>
    </source>
</evidence>
<dbReference type="GO" id="GO:0045944">
    <property type="term" value="P:positive regulation of transcription by RNA polymerase II"/>
    <property type="evidence" value="ECO:0007669"/>
    <property type="project" value="TreeGrafter"/>
</dbReference>
<dbReference type="EMBL" id="JXLN01010301">
    <property type="protein sequence ID" value="KPM05475.1"/>
    <property type="molecule type" value="Genomic_DNA"/>
</dbReference>
<dbReference type="PANTHER" id="PTHR46007">
    <property type="entry name" value="MEDIATOR OF RNA POLYMERASE II TRANSCRIPTION SUBUNIT 12"/>
    <property type="match status" value="1"/>
</dbReference>
<feature type="compositionally biased region" description="Polar residues" evidence="8">
    <location>
        <begin position="2142"/>
        <end position="2154"/>
    </location>
</feature>
<evidence type="ECO:0000256" key="1">
    <source>
        <dbReference type="ARBA" id="ARBA00004123"/>
    </source>
</evidence>
<feature type="compositionally biased region" description="Low complexity" evidence="8">
    <location>
        <begin position="2418"/>
        <end position="2440"/>
    </location>
</feature>
<feature type="domain" description="Mediator complex subunit Med12 LCEWAV-domain" evidence="9">
    <location>
        <begin position="238"/>
        <end position="873"/>
    </location>
</feature>
<organism evidence="10 11">
    <name type="scientific">Sarcoptes scabiei</name>
    <name type="common">Itch mite</name>
    <name type="synonym">Acarus scabiei</name>
    <dbReference type="NCBI Taxonomy" id="52283"/>
    <lineage>
        <taxon>Eukaryota</taxon>
        <taxon>Metazoa</taxon>
        <taxon>Ecdysozoa</taxon>
        <taxon>Arthropoda</taxon>
        <taxon>Chelicerata</taxon>
        <taxon>Arachnida</taxon>
        <taxon>Acari</taxon>
        <taxon>Acariformes</taxon>
        <taxon>Sarcoptiformes</taxon>
        <taxon>Astigmata</taxon>
        <taxon>Psoroptidia</taxon>
        <taxon>Sarcoptoidea</taxon>
        <taxon>Sarcoptidae</taxon>
        <taxon>Sarcoptinae</taxon>
        <taxon>Sarcoptes</taxon>
    </lineage>
</organism>
<evidence type="ECO:0000313" key="11">
    <source>
        <dbReference type="Proteomes" id="UP000616769"/>
    </source>
</evidence>
<evidence type="ECO:0000256" key="8">
    <source>
        <dbReference type="SAM" id="MobiDB-lite"/>
    </source>
</evidence>
<feature type="compositionally biased region" description="Low complexity" evidence="8">
    <location>
        <begin position="2459"/>
        <end position="2473"/>
    </location>
</feature>
<keyword evidence="5" id="KW-0010">Activator</keyword>
<feature type="region of interest" description="Disordered" evidence="8">
    <location>
        <begin position="2418"/>
        <end position="2481"/>
    </location>
</feature>
<dbReference type="GO" id="GO:0016592">
    <property type="term" value="C:mediator complex"/>
    <property type="evidence" value="ECO:0007669"/>
    <property type="project" value="TreeGrafter"/>
</dbReference>
<feature type="region of interest" description="Disordered" evidence="8">
    <location>
        <begin position="17"/>
        <end position="41"/>
    </location>
</feature>
<dbReference type="Pfam" id="PF12145">
    <property type="entry name" value="Med12-LCEWAV"/>
    <property type="match status" value="1"/>
</dbReference>
<comment type="similarity">
    <text evidence="2">Belongs to the Mediator complex subunit 12 family.</text>
</comment>
<keyword evidence="7" id="KW-0539">Nucleus</keyword>
<proteinExistence type="inferred from homology"/>
<dbReference type="OrthoDB" id="20828at2759"/>
<evidence type="ECO:0000259" key="9">
    <source>
        <dbReference type="Pfam" id="PF12145"/>
    </source>
</evidence>
<feature type="compositionally biased region" description="Polar residues" evidence="8">
    <location>
        <begin position="727"/>
        <end position="745"/>
    </location>
</feature>
<feature type="region of interest" description="Disordered" evidence="8">
    <location>
        <begin position="811"/>
        <end position="842"/>
    </location>
</feature>
<evidence type="ECO:0000256" key="4">
    <source>
        <dbReference type="ARBA" id="ARBA00023015"/>
    </source>
</evidence>
<feature type="compositionally biased region" description="Basic residues" evidence="8">
    <location>
        <begin position="472"/>
        <end position="485"/>
    </location>
</feature>
<evidence type="ECO:0000256" key="6">
    <source>
        <dbReference type="ARBA" id="ARBA00023163"/>
    </source>
</evidence>
<dbReference type="GO" id="GO:0003713">
    <property type="term" value="F:transcription coactivator activity"/>
    <property type="evidence" value="ECO:0007669"/>
    <property type="project" value="TreeGrafter"/>
</dbReference>
<feature type="region of interest" description="Disordered" evidence="8">
    <location>
        <begin position="2323"/>
        <end position="2351"/>
    </location>
</feature>
<dbReference type="VEuPathDB" id="VectorBase:SSCA007536"/>
<evidence type="ECO:0000313" key="10">
    <source>
        <dbReference type="EMBL" id="KPM05475.1"/>
    </source>
</evidence>
<feature type="region of interest" description="Disordered" evidence="8">
    <location>
        <begin position="2111"/>
        <end position="2154"/>
    </location>
</feature>
<reference evidence="10 11" key="1">
    <citation type="journal article" date="2015" name="Parasit. Vectors">
        <title>Draft genome of the scabies mite.</title>
        <authorList>
            <person name="Rider S.D.Jr."/>
            <person name="Morgan M.S."/>
            <person name="Arlian L.G."/>
        </authorList>
    </citation>
    <scope>NUCLEOTIDE SEQUENCE [LARGE SCALE GENOMIC DNA]</scope>
    <source>
        <strain evidence="10">Arlian Lab</strain>
    </source>
</reference>
<accession>A0A132A4C6</accession>
<evidence type="ECO:0000256" key="3">
    <source>
        <dbReference type="ARBA" id="ARBA00022491"/>
    </source>
</evidence>
<comment type="caution">
    <text evidence="10">The sequence shown here is derived from an EMBL/GenBank/DDBJ whole genome shotgun (WGS) entry which is preliminary data.</text>
</comment>
<dbReference type="InterPro" id="IPR051647">
    <property type="entry name" value="Mediator_comp_sub12"/>
</dbReference>
<feature type="region of interest" description="Disordered" evidence="8">
    <location>
        <begin position="472"/>
        <end position="494"/>
    </location>
</feature>
<feature type="region of interest" description="Disordered" evidence="8">
    <location>
        <begin position="727"/>
        <end position="759"/>
    </location>
</feature>
<keyword evidence="6" id="KW-0804">Transcription</keyword>